<evidence type="ECO:0000313" key="3">
    <source>
        <dbReference type="Proteomes" id="UP000281498"/>
    </source>
</evidence>
<dbReference type="Proteomes" id="UP000281498">
    <property type="component" value="Unassembled WGS sequence"/>
</dbReference>
<dbReference type="RefSeq" id="WP_110938282.1">
    <property type="nucleotide sequence ID" value="NZ_KZ614147.1"/>
</dbReference>
<proteinExistence type="predicted"/>
<dbReference type="Pfam" id="PF17261">
    <property type="entry name" value="DUF5327"/>
    <property type="match status" value="1"/>
</dbReference>
<evidence type="ECO:0000313" key="2">
    <source>
        <dbReference type="EMBL" id="RKL67943.1"/>
    </source>
</evidence>
<gene>
    <name evidence="2" type="ORF">CR203_05405</name>
</gene>
<dbReference type="EMBL" id="PDOE01000002">
    <property type="protein sequence ID" value="RKL67943.1"/>
    <property type="molecule type" value="Genomic_DNA"/>
</dbReference>
<dbReference type="AlphaFoldDB" id="A0A3A9KE91"/>
<comment type="caution">
    <text evidence="2">The sequence shown here is derived from an EMBL/GenBank/DDBJ whole genome shotgun (WGS) entry which is preliminary data.</text>
</comment>
<evidence type="ECO:0008006" key="4">
    <source>
        <dbReference type="Google" id="ProtNLM"/>
    </source>
</evidence>
<feature type="compositionally biased region" description="Acidic residues" evidence="1">
    <location>
        <begin position="94"/>
        <end position="104"/>
    </location>
</feature>
<feature type="compositionally biased region" description="Basic and acidic residues" evidence="1">
    <location>
        <begin position="64"/>
        <end position="76"/>
    </location>
</feature>
<name>A0A3A9KE91_9BACI</name>
<accession>A0A3A9KE91</accession>
<organism evidence="2 3">
    <name type="scientific">Salipaludibacillus neizhouensis</name>
    <dbReference type="NCBI Taxonomy" id="885475"/>
    <lineage>
        <taxon>Bacteria</taxon>
        <taxon>Bacillati</taxon>
        <taxon>Bacillota</taxon>
        <taxon>Bacilli</taxon>
        <taxon>Bacillales</taxon>
        <taxon>Bacillaceae</taxon>
    </lineage>
</organism>
<reference evidence="2 3" key="1">
    <citation type="submission" date="2017-10" db="EMBL/GenBank/DDBJ databases">
        <title>Bacillus sp. nov., a halophilic bacterium isolated from a Keqin Lake.</title>
        <authorList>
            <person name="Wang H."/>
        </authorList>
    </citation>
    <scope>NUCLEOTIDE SEQUENCE [LARGE SCALE GENOMIC DNA]</scope>
    <source>
        <strain evidence="2 3">KCTC 13187</strain>
    </source>
</reference>
<dbReference type="OrthoDB" id="2884526at2"/>
<dbReference type="InterPro" id="IPR035218">
    <property type="entry name" value="DUF5327"/>
</dbReference>
<protein>
    <recommendedName>
        <fullName evidence="4">YwdI family protein</fullName>
    </recommendedName>
</protein>
<evidence type="ECO:0000256" key="1">
    <source>
        <dbReference type="SAM" id="MobiDB-lite"/>
    </source>
</evidence>
<keyword evidence="3" id="KW-1185">Reference proteome</keyword>
<feature type="region of interest" description="Disordered" evidence="1">
    <location>
        <begin position="51"/>
        <end position="104"/>
    </location>
</feature>
<sequence length="104" mass="11612">MDIPASVVIRKMEEELDKLKVSVNASENTYREHAQVLKTYCDLLLDTKTEAPAPKVQHATVNDVHGRKGERTEHQQTPESHSAKKSGTVYDGGDNPESDSLFDF</sequence>